<evidence type="ECO:0000256" key="5">
    <source>
        <dbReference type="ARBA" id="ARBA00022448"/>
    </source>
</evidence>
<dbReference type="PRINTS" id="PR01436">
    <property type="entry name" value="NADHDHGNASE2"/>
</dbReference>
<evidence type="ECO:0000256" key="4">
    <source>
        <dbReference type="ARBA" id="ARBA00021008"/>
    </source>
</evidence>
<keyword evidence="15 17" id="KW-0472">Membrane</keyword>
<feature type="transmembrane region" description="Helical" evidence="17">
    <location>
        <begin position="178"/>
        <end position="194"/>
    </location>
</feature>
<feature type="transmembrane region" description="Helical" evidence="17">
    <location>
        <begin position="152"/>
        <end position="171"/>
    </location>
</feature>
<feature type="transmembrane region" description="Helical" evidence="17">
    <location>
        <begin position="57"/>
        <end position="82"/>
    </location>
</feature>
<accession>A0A1D9CIH8</accession>
<dbReference type="Pfam" id="PF00361">
    <property type="entry name" value="Proton_antipo_M"/>
    <property type="match status" value="1"/>
</dbReference>
<evidence type="ECO:0000256" key="2">
    <source>
        <dbReference type="ARBA" id="ARBA00007012"/>
    </source>
</evidence>
<evidence type="ECO:0000256" key="1">
    <source>
        <dbReference type="ARBA" id="ARBA00004448"/>
    </source>
</evidence>
<evidence type="ECO:0000256" key="11">
    <source>
        <dbReference type="ARBA" id="ARBA00022989"/>
    </source>
</evidence>
<dbReference type="InterPro" id="IPR003917">
    <property type="entry name" value="NADH_UbQ_OxRdtase_chain2"/>
</dbReference>
<evidence type="ECO:0000256" key="12">
    <source>
        <dbReference type="ARBA" id="ARBA00023027"/>
    </source>
</evidence>
<feature type="transmembrane region" description="Helical" evidence="17">
    <location>
        <begin position="275"/>
        <end position="294"/>
    </location>
</feature>
<evidence type="ECO:0000259" key="19">
    <source>
        <dbReference type="Pfam" id="PF06444"/>
    </source>
</evidence>
<dbReference type="GO" id="GO:0008137">
    <property type="term" value="F:NADH dehydrogenase (ubiquinone) activity"/>
    <property type="evidence" value="ECO:0007669"/>
    <property type="project" value="UniProtKB-EC"/>
</dbReference>
<evidence type="ECO:0000256" key="8">
    <source>
        <dbReference type="ARBA" id="ARBA00022792"/>
    </source>
</evidence>
<feature type="transmembrane region" description="Helical" evidence="17">
    <location>
        <begin position="27"/>
        <end position="45"/>
    </location>
</feature>
<dbReference type="GO" id="GO:0006120">
    <property type="term" value="P:mitochondrial electron transport, NADH to ubiquinone"/>
    <property type="evidence" value="ECO:0007669"/>
    <property type="project" value="InterPro"/>
</dbReference>
<dbReference type="EC" id="7.1.1.2" evidence="3 17"/>
<dbReference type="Pfam" id="PF06444">
    <property type="entry name" value="NADH_dehy_S2_C"/>
    <property type="match status" value="1"/>
</dbReference>
<dbReference type="InterPro" id="IPR001750">
    <property type="entry name" value="ND/Mrp_TM"/>
</dbReference>
<dbReference type="InterPro" id="IPR010933">
    <property type="entry name" value="NADH_DH_su2_C"/>
</dbReference>
<dbReference type="AlphaFoldDB" id="A0A1D9CIH8"/>
<evidence type="ECO:0000313" key="20">
    <source>
        <dbReference type="EMBL" id="AOY35682.1"/>
    </source>
</evidence>
<keyword evidence="13 17" id="KW-0830">Ubiquinone</keyword>
<feature type="transmembrane region" description="Helical" evidence="17">
    <location>
        <begin position="123"/>
        <end position="146"/>
    </location>
</feature>
<evidence type="ECO:0000256" key="17">
    <source>
        <dbReference type="RuleBase" id="RU003403"/>
    </source>
</evidence>
<feature type="transmembrane region" description="Helical" evidence="17">
    <location>
        <begin position="94"/>
        <end position="116"/>
    </location>
</feature>
<keyword evidence="12 17" id="KW-0520">NAD</keyword>
<organism evidence="20">
    <name type="scientific">Austrofundulus limnaeus</name>
    <name type="common">Annual killifish</name>
    <dbReference type="NCBI Taxonomy" id="52670"/>
    <lineage>
        <taxon>Eukaryota</taxon>
        <taxon>Metazoa</taxon>
        <taxon>Chordata</taxon>
        <taxon>Craniata</taxon>
        <taxon>Vertebrata</taxon>
        <taxon>Euteleostomi</taxon>
        <taxon>Actinopterygii</taxon>
        <taxon>Neopterygii</taxon>
        <taxon>Teleostei</taxon>
        <taxon>Neoteleostei</taxon>
        <taxon>Acanthomorphata</taxon>
        <taxon>Ovalentaria</taxon>
        <taxon>Atherinomorphae</taxon>
        <taxon>Cyprinodontiformes</taxon>
        <taxon>Rivulidae</taxon>
        <taxon>Austrofundulus</taxon>
    </lineage>
</organism>
<keyword evidence="6 17" id="KW-0679">Respiratory chain</keyword>
<name>A0A1D9CIH8_AUSLI</name>
<keyword evidence="11 17" id="KW-1133">Transmembrane helix</keyword>
<evidence type="ECO:0000256" key="9">
    <source>
        <dbReference type="ARBA" id="ARBA00022967"/>
    </source>
</evidence>
<comment type="function">
    <text evidence="17">Core subunit of the mitochondrial membrane respiratory chain NADH dehydrogenase (Complex I) which catalyzes electron transfer from NADH through the respiratory chain, using ubiquinone as an electron acceptor. Essential for the catalytic activity and assembly of complex I.</text>
</comment>
<geneLocation type="mitochondrion" evidence="20"/>
<evidence type="ECO:0000256" key="7">
    <source>
        <dbReference type="ARBA" id="ARBA00022692"/>
    </source>
</evidence>
<feature type="transmembrane region" description="Helical" evidence="17">
    <location>
        <begin position="200"/>
        <end position="222"/>
    </location>
</feature>
<reference evidence="20" key="1">
    <citation type="journal article" date="2016" name="Front. Physiol.">
        <title>Mitochondrial DNA Sequence and Lack of Response to Anoxia in the Annual Killifish Austrofundulus limnaeus.</title>
        <authorList>
            <person name="Wagner J.T."/>
            <person name="Herrejon Chavez F."/>
            <person name="Podrabsky J.E."/>
        </authorList>
    </citation>
    <scope>NUCLEOTIDE SEQUENCE</scope>
    <source>
        <strain evidence="20">Quisiro</strain>
        <tissue evidence="20">Liver</tissue>
    </source>
</reference>
<keyword evidence="14 17" id="KW-0496">Mitochondrion</keyword>
<evidence type="ECO:0000256" key="13">
    <source>
        <dbReference type="ARBA" id="ARBA00023075"/>
    </source>
</evidence>
<feature type="domain" description="NADH dehydrogenase subunit 2 C-terminal" evidence="19">
    <location>
        <begin position="290"/>
        <end position="343"/>
    </location>
</feature>
<proteinExistence type="inferred from homology"/>
<dbReference type="EMBL" id="KX371089">
    <property type="protein sequence ID" value="AOY35682.1"/>
    <property type="molecule type" value="Genomic_DNA"/>
</dbReference>
<protein>
    <recommendedName>
        <fullName evidence="4 17">NADH-ubiquinone oxidoreductase chain 2</fullName>
        <ecNumber evidence="3 17">7.1.1.2</ecNumber>
    </recommendedName>
</protein>
<dbReference type="PANTHER" id="PTHR46552">
    <property type="entry name" value="NADH-UBIQUINONE OXIDOREDUCTASE CHAIN 2"/>
    <property type="match status" value="1"/>
</dbReference>
<feature type="transmembrane region" description="Helical" evidence="17">
    <location>
        <begin position="234"/>
        <end position="255"/>
    </location>
</feature>
<comment type="subcellular location">
    <subcellularLocation>
        <location evidence="1 17">Mitochondrion inner membrane</location>
        <topology evidence="1 17">Multi-pass membrane protein</topology>
    </subcellularLocation>
</comment>
<keyword evidence="8 17" id="KW-0999">Mitochondrion inner membrane</keyword>
<feature type="domain" description="NADH:quinone oxidoreductase/Mrp antiporter transmembrane" evidence="18">
    <location>
        <begin position="24"/>
        <end position="288"/>
    </location>
</feature>
<evidence type="ECO:0000256" key="6">
    <source>
        <dbReference type="ARBA" id="ARBA00022660"/>
    </source>
</evidence>
<sequence>MSPYVILTITAFSMVLGTLITASSSHWLIAWMGLEINTFAIIPLMTQKHTPRAMEAAIKYFIVQTTATAVLLFASVSNAWMLGQWNIQQMSHPLTITMVYVALALKLGLAPLHAWFPEIIQGLSLVTGFILATWQKLAPISLMLQLPNCNPMLITSLGLLSILTGGWGGLNQTQLRKILGYSSIAHLGWMMLVIQHMPMLALTAFIVYVVTTFFLFFSFWLTQTTTINALSTSWTKTPIISTTSSLILLSLGGLPPLTGFFPKLLILAELTEQNLALTATVAALSTLLSLYFYLRLSYAMVLTTPPNTLPAALPWRINFTKPTLLLASSSTLSLLIMPLSPMLSMYLLNS</sequence>
<evidence type="ECO:0000256" key="3">
    <source>
        <dbReference type="ARBA" id="ARBA00012944"/>
    </source>
</evidence>
<evidence type="ECO:0000256" key="15">
    <source>
        <dbReference type="ARBA" id="ARBA00023136"/>
    </source>
</evidence>
<keyword evidence="10 17" id="KW-0249">Electron transport</keyword>
<comment type="similarity">
    <text evidence="2 17">Belongs to the complex I subunit 2 family.</text>
</comment>
<feature type="transmembrane region" description="Helical" evidence="17">
    <location>
        <begin position="324"/>
        <end position="348"/>
    </location>
</feature>
<comment type="catalytic activity">
    <reaction evidence="16 17">
        <text>a ubiquinone + NADH + 5 H(+)(in) = a ubiquinol + NAD(+) + 4 H(+)(out)</text>
        <dbReference type="Rhea" id="RHEA:29091"/>
        <dbReference type="Rhea" id="RHEA-COMP:9565"/>
        <dbReference type="Rhea" id="RHEA-COMP:9566"/>
        <dbReference type="ChEBI" id="CHEBI:15378"/>
        <dbReference type="ChEBI" id="CHEBI:16389"/>
        <dbReference type="ChEBI" id="CHEBI:17976"/>
        <dbReference type="ChEBI" id="CHEBI:57540"/>
        <dbReference type="ChEBI" id="CHEBI:57945"/>
        <dbReference type="EC" id="7.1.1.2"/>
    </reaction>
</comment>
<evidence type="ECO:0000259" key="18">
    <source>
        <dbReference type="Pfam" id="PF00361"/>
    </source>
</evidence>
<evidence type="ECO:0000256" key="14">
    <source>
        <dbReference type="ARBA" id="ARBA00023128"/>
    </source>
</evidence>
<dbReference type="InterPro" id="IPR050175">
    <property type="entry name" value="Complex_I_Subunit_2"/>
</dbReference>
<keyword evidence="9 17" id="KW-1278">Translocase</keyword>
<keyword evidence="5" id="KW-0813">Transport</keyword>
<evidence type="ECO:0000256" key="10">
    <source>
        <dbReference type="ARBA" id="ARBA00022982"/>
    </source>
</evidence>
<dbReference type="GO" id="GO:0005743">
    <property type="term" value="C:mitochondrial inner membrane"/>
    <property type="evidence" value="ECO:0007669"/>
    <property type="project" value="UniProtKB-SubCell"/>
</dbReference>
<keyword evidence="7 17" id="KW-0812">Transmembrane</keyword>
<dbReference type="PANTHER" id="PTHR46552:SF1">
    <property type="entry name" value="NADH-UBIQUINONE OXIDOREDUCTASE CHAIN 2"/>
    <property type="match status" value="1"/>
</dbReference>
<evidence type="ECO:0000256" key="16">
    <source>
        <dbReference type="ARBA" id="ARBA00049551"/>
    </source>
</evidence>
<gene>
    <name evidence="20" type="primary">ND2</name>
</gene>